<dbReference type="InterPro" id="IPR000873">
    <property type="entry name" value="AMP-dep_synth/lig_dom"/>
</dbReference>
<dbReference type="FunFam" id="1.10.1200.10:FF:000005">
    <property type="entry name" value="Nonribosomal peptide synthetase 1"/>
    <property type="match status" value="1"/>
</dbReference>
<dbReference type="InterPro" id="IPR006162">
    <property type="entry name" value="Ppantetheine_attach_site"/>
</dbReference>
<evidence type="ECO:0000256" key="3">
    <source>
        <dbReference type="ARBA" id="ARBA00022553"/>
    </source>
</evidence>
<evidence type="ECO:0000256" key="4">
    <source>
        <dbReference type="SAM" id="MobiDB-lite"/>
    </source>
</evidence>
<dbReference type="Pfam" id="PF00550">
    <property type="entry name" value="PP-binding"/>
    <property type="match status" value="1"/>
</dbReference>
<dbReference type="InterPro" id="IPR045851">
    <property type="entry name" value="AMP-bd_C_sf"/>
</dbReference>
<accession>A0AAE7NPV0</accession>
<dbReference type="Proteomes" id="UP000594015">
    <property type="component" value="Chromosome"/>
</dbReference>
<dbReference type="Gene3D" id="3.40.50.1820">
    <property type="entry name" value="alpha/beta hydrolase"/>
    <property type="match status" value="1"/>
</dbReference>
<organism evidence="6 7">
    <name type="scientific">Bradyrhizobium arachidis</name>
    <dbReference type="NCBI Taxonomy" id="858423"/>
    <lineage>
        <taxon>Bacteria</taxon>
        <taxon>Pseudomonadati</taxon>
        <taxon>Pseudomonadota</taxon>
        <taxon>Alphaproteobacteria</taxon>
        <taxon>Hyphomicrobiales</taxon>
        <taxon>Nitrobacteraceae</taxon>
        <taxon>Bradyrhizobium</taxon>
    </lineage>
</organism>
<dbReference type="GO" id="GO:0031177">
    <property type="term" value="F:phosphopantetheine binding"/>
    <property type="evidence" value="ECO:0007669"/>
    <property type="project" value="InterPro"/>
</dbReference>
<evidence type="ECO:0000313" key="6">
    <source>
        <dbReference type="EMBL" id="QOZ68165.1"/>
    </source>
</evidence>
<dbReference type="SMART" id="SM00823">
    <property type="entry name" value="PKS_PP"/>
    <property type="match status" value="1"/>
</dbReference>
<dbReference type="SUPFAM" id="SSF53474">
    <property type="entry name" value="alpha/beta-Hydrolases"/>
    <property type="match status" value="1"/>
</dbReference>
<dbReference type="GO" id="GO:0043041">
    <property type="term" value="P:amino acid activation for nonribosomal peptide biosynthetic process"/>
    <property type="evidence" value="ECO:0007669"/>
    <property type="project" value="TreeGrafter"/>
</dbReference>
<dbReference type="InterPro" id="IPR036736">
    <property type="entry name" value="ACP-like_sf"/>
</dbReference>
<sequence length="973" mass="106238">MGAHLMNEVLPIPAEGVPLALLKEADHQALVVDYNATAAPYPSDRTIVDLFRDQVTRSPDAEAIRFGDATLTYRQLDQHSDQMATHLSSTGVGPGRIAVVFMEHSIEVVVAILGILKSGAAYVPLDAATPKGRIATILKDISNGTDGRAPVVITQARLQSVISPNLADIFVLDADFGSILNQPDSARPSAATPDGTAYIIFTSGSTGTPKGVEIEHRSLVNYIWWAARVYSSGERLAWPLFSSLAFDLTVTTLFTPLITGGRIVVYLGDPGAQSMVVLKVVDDNAVDIMKLTPAHLAMVRDRNLATTRLRKFIVGGEDFKTELARDITKAIPHPTEIYNEYGPTEATVGCMIHRFDIDRDRSASVPVGVPAANAGIYILSKAYHPIGPGIIGEMFIAGDGLARGYFNRPDLTDERFHMAADPRGGSSDLRLYKTGDLARWNSQGRLEFLGRADHQVKIGGTRIELGEIEARLLRHPHVQECAVAAIATSVAKPATQIMPQVGHVEPPAAEDGLARLVAYYVSSKLLAVSDLRAHLAEELLESMIPTHYIRLERMPLTSNGKIDRSSLPEPTAENVQPAQDFAAPSTETEKTLAALWCDLLKIKSIGCRDNFFDLGGHSLLVMRAVSRMRKTFGVDMQLRILFERPTVAELAELIDEMRMAADTPSISEKPREEILQFHTRGGRPPLYFFNGDLIGGHLTVRRMAEVFGPDYPIVSIDPHGLHGDQIPPSIEEMAADRLPLILERQASGPFLLGGKCNGALVAFEAARLLMAAGHKVDMVAMVDPPTINARPVTRAIMRLMKPVVSPYRLRWTYQLLVHLEIFSTASASKKITKLLKRLRIGKLYDGLSNPNVDIPPALWGAYSGAMAQYLPEPLEVPVSFYAAGSNGRAWRLSSRLEVTEMAGEHSDILTSGADRLVDHLRHRIDVLTDSAPRSMNRTRPPTPAERQGLRKGTSSPSRQPIVGAMLSNNDRGP</sequence>
<comment type="cofactor">
    <cofactor evidence="1">
        <name>pantetheine 4'-phosphate</name>
        <dbReference type="ChEBI" id="CHEBI:47942"/>
    </cofactor>
</comment>
<dbReference type="PROSITE" id="PS00455">
    <property type="entry name" value="AMP_BINDING"/>
    <property type="match status" value="1"/>
</dbReference>
<dbReference type="SUPFAM" id="SSF56801">
    <property type="entry name" value="Acetyl-CoA synthetase-like"/>
    <property type="match status" value="1"/>
</dbReference>
<dbReference type="InterPro" id="IPR020802">
    <property type="entry name" value="TesA-like"/>
</dbReference>
<feature type="domain" description="Carrier" evidence="5">
    <location>
        <begin position="583"/>
        <end position="658"/>
    </location>
</feature>
<evidence type="ECO:0000256" key="1">
    <source>
        <dbReference type="ARBA" id="ARBA00001957"/>
    </source>
</evidence>
<dbReference type="SUPFAM" id="SSF47336">
    <property type="entry name" value="ACP-like"/>
    <property type="match status" value="1"/>
</dbReference>
<dbReference type="Gene3D" id="3.30.300.30">
    <property type="match status" value="1"/>
</dbReference>
<dbReference type="InterPro" id="IPR020845">
    <property type="entry name" value="AMP-binding_CS"/>
</dbReference>
<dbReference type="PROSITE" id="PS00012">
    <property type="entry name" value="PHOSPHOPANTETHEINE"/>
    <property type="match status" value="1"/>
</dbReference>
<dbReference type="InterPro" id="IPR001031">
    <property type="entry name" value="Thioesterase"/>
</dbReference>
<dbReference type="PROSITE" id="PS50075">
    <property type="entry name" value="CARRIER"/>
    <property type="match status" value="1"/>
</dbReference>
<dbReference type="AlphaFoldDB" id="A0AAE7NPV0"/>
<dbReference type="EMBL" id="CP030050">
    <property type="protein sequence ID" value="QOZ68165.1"/>
    <property type="molecule type" value="Genomic_DNA"/>
</dbReference>
<dbReference type="Pfam" id="PF00501">
    <property type="entry name" value="AMP-binding"/>
    <property type="match status" value="1"/>
</dbReference>
<dbReference type="NCBIfam" id="TIGR01733">
    <property type="entry name" value="AA-adenyl-dom"/>
    <property type="match status" value="1"/>
</dbReference>
<evidence type="ECO:0000256" key="2">
    <source>
        <dbReference type="ARBA" id="ARBA00022450"/>
    </source>
</evidence>
<reference evidence="6 7" key="1">
    <citation type="submission" date="2018-06" db="EMBL/GenBank/DDBJ databases">
        <title>Comparative genomics of Bradyrhizobium nodulating Arachidis hypogaea.</title>
        <authorList>
            <person name="Li Y."/>
        </authorList>
    </citation>
    <scope>NUCLEOTIDE SEQUENCE [LARGE SCALE GENOMIC DNA]</scope>
    <source>
        <strain evidence="6 7">CCBAU 051107</strain>
    </source>
</reference>
<dbReference type="FunFam" id="3.40.50.980:FF:000001">
    <property type="entry name" value="Non-ribosomal peptide synthetase"/>
    <property type="match status" value="1"/>
</dbReference>
<proteinExistence type="predicted"/>
<name>A0AAE7NPV0_9BRAD</name>
<dbReference type="InterPro" id="IPR029058">
    <property type="entry name" value="AB_hydrolase_fold"/>
</dbReference>
<dbReference type="InterPro" id="IPR009081">
    <property type="entry name" value="PP-bd_ACP"/>
</dbReference>
<keyword evidence="3" id="KW-0597">Phosphoprotein</keyword>
<dbReference type="KEGG" id="barh:WN72_19040"/>
<dbReference type="Pfam" id="PF00975">
    <property type="entry name" value="Thioesterase"/>
    <property type="match status" value="1"/>
</dbReference>
<dbReference type="SMART" id="SM00824">
    <property type="entry name" value="PKS_TE"/>
    <property type="match status" value="1"/>
</dbReference>
<dbReference type="Gene3D" id="1.10.1200.10">
    <property type="entry name" value="ACP-like"/>
    <property type="match status" value="1"/>
</dbReference>
<gene>
    <name evidence="6" type="ORF">WN72_19040</name>
</gene>
<dbReference type="InterPro" id="IPR042099">
    <property type="entry name" value="ANL_N_sf"/>
</dbReference>
<dbReference type="InterPro" id="IPR020806">
    <property type="entry name" value="PKS_PP-bd"/>
</dbReference>
<evidence type="ECO:0000259" key="5">
    <source>
        <dbReference type="PROSITE" id="PS50075"/>
    </source>
</evidence>
<dbReference type="InterPro" id="IPR010071">
    <property type="entry name" value="AA_adenyl_dom"/>
</dbReference>
<dbReference type="Gene3D" id="3.40.50.12780">
    <property type="entry name" value="N-terminal domain of ligase-like"/>
    <property type="match status" value="1"/>
</dbReference>
<dbReference type="PANTHER" id="PTHR45527:SF1">
    <property type="entry name" value="FATTY ACID SYNTHASE"/>
    <property type="match status" value="1"/>
</dbReference>
<evidence type="ECO:0000313" key="7">
    <source>
        <dbReference type="Proteomes" id="UP000594015"/>
    </source>
</evidence>
<dbReference type="PANTHER" id="PTHR45527">
    <property type="entry name" value="NONRIBOSOMAL PEPTIDE SYNTHETASE"/>
    <property type="match status" value="1"/>
</dbReference>
<dbReference type="GO" id="GO:0044550">
    <property type="term" value="P:secondary metabolite biosynthetic process"/>
    <property type="evidence" value="ECO:0007669"/>
    <property type="project" value="TreeGrafter"/>
</dbReference>
<dbReference type="GO" id="GO:0005737">
    <property type="term" value="C:cytoplasm"/>
    <property type="evidence" value="ECO:0007669"/>
    <property type="project" value="TreeGrafter"/>
</dbReference>
<feature type="region of interest" description="Disordered" evidence="4">
    <location>
        <begin position="928"/>
        <end position="973"/>
    </location>
</feature>
<protein>
    <submittedName>
        <fullName evidence="6">Amino acid adenylation domain-containing protein</fullName>
    </submittedName>
</protein>
<keyword evidence="2" id="KW-0596">Phosphopantetheine</keyword>